<dbReference type="Proteomes" id="UP001500177">
    <property type="component" value="Unassembled WGS sequence"/>
</dbReference>
<dbReference type="EMBL" id="BAAALX010000030">
    <property type="protein sequence ID" value="GAA1526891.1"/>
    <property type="molecule type" value="Genomic_DNA"/>
</dbReference>
<name>A0ABP4LLV9_9MICO</name>
<reference evidence="2" key="1">
    <citation type="journal article" date="2019" name="Int. J. Syst. Evol. Microbiol.">
        <title>The Global Catalogue of Microorganisms (GCM) 10K type strain sequencing project: providing services to taxonomists for standard genome sequencing and annotation.</title>
        <authorList>
            <consortium name="The Broad Institute Genomics Platform"/>
            <consortium name="The Broad Institute Genome Sequencing Center for Infectious Disease"/>
            <person name="Wu L."/>
            <person name="Ma J."/>
        </authorList>
    </citation>
    <scope>NUCLEOTIDE SEQUENCE [LARGE SCALE GENOMIC DNA]</scope>
    <source>
        <strain evidence="2">JCM 13318</strain>
    </source>
</reference>
<keyword evidence="2" id="KW-1185">Reference proteome</keyword>
<sequence>MSEQIRVEVDHGGTSVFVGSTYFRIALGHISTTFRYSDEYVEARWGYSIDPELPLSTVPFSVPGLPGAFADCSPD</sequence>
<evidence type="ECO:0000313" key="1">
    <source>
        <dbReference type="EMBL" id="GAA1526891.1"/>
    </source>
</evidence>
<dbReference type="RefSeq" id="WP_173158011.1">
    <property type="nucleotide sequence ID" value="NZ_BAAALX010000030.1"/>
</dbReference>
<evidence type="ECO:0000313" key="2">
    <source>
        <dbReference type="Proteomes" id="UP001500177"/>
    </source>
</evidence>
<accession>A0ABP4LLV9</accession>
<gene>
    <name evidence="1" type="ORF">GCM10009690_32570</name>
</gene>
<organism evidence="1 2">
    <name type="scientific">Brevibacterium permense</name>
    <dbReference type="NCBI Taxonomy" id="234834"/>
    <lineage>
        <taxon>Bacteria</taxon>
        <taxon>Bacillati</taxon>
        <taxon>Actinomycetota</taxon>
        <taxon>Actinomycetes</taxon>
        <taxon>Micrococcales</taxon>
        <taxon>Brevibacteriaceae</taxon>
        <taxon>Brevibacterium</taxon>
    </lineage>
</organism>
<comment type="caution">
    <text evidence="1">The sequence shown here is derived from an EMBL/GenBank/DDBJ whole genome shotgun (WGS) entry which is preliminary data.</text>
</comment>
<protein>
    <submittedName>
        <fullName evidence="1">Uncharacterized protein</fullName>
    </submittedName>
</protein>
<proteinExistence type="predicted"/>